<evidence type="ECO:0000313" key="3">
    <source>
        <dbReference type="Proteomes" id="UP000019377"/>
    </source>
</evidence>
<feature type="region of interest" description="Disordered" evidence="1">
    <location>
        <begin position="162"/>
        <end position="253"/>
    </location>
</feature>
<dbReference type="OrthoDB" id="3364608at2759"/>
<feature type="compositionally biased region" description="Basic and acidic residues" evidence="1">
    <location>
        <begin position="354"/>
        <end position="366"/>
    </location>
</feature>
<protein>
    <submittedName>
        <fullName evidence="2">Uncharacterized protein</fullName>
    </submittedName>
</protein>
<evidence type="ECO:0000313" key="2">
    <source>
        <dbReference type="EMBL" id="EST07985.1"/>
    </source>
</evidence>
<feature type="compositionally biased region" description="Basic and acidic residues" evidence="1">
    <location>
        <begin position="169"/>
        <end position="178"/>
    </location>
</feature>
<feature type="compositionally biased region" description="Basic and acidic residues" evidence="1">
    <location>
        <begin position="66"/>
        <end position="79"/>
    </location>
</feature>
<feature type="region of interest" description="Disordered" evidence="1">
    <location>
        <begin position="39"/>
        <end position="105"/>
    </location>
</feature>
<dbReference type="Proteomes" id="UP000019377">
    <property type="component" value="Unassembled WGS sequence"/>
</dbReference>
<name>V5ES50_KALBG</name>
<keyword evidence="3" id="KW-1185">Reference proteome</keyword>
<sequence>MSIRQGLISPPLSGRTDKADQPRIQDAHKFVNAVDVFSRTSSAQQPQASHFQHHNHLPHNIRSPVKKHDDHLSDAERASRPLTPPMSKDVRHDQEVNDGNDYAMRHRTDSEGDVVHASVAVQQAHVEAMADQPIYPQPPVPIAGLMPAVSIHERFHTLNQGIPFESDDEHNPFLDRRPSAASTSTCRAAASASRPHHSHPYYDEFDSDQDAEGSVHEDDMDRDFDGETTPRASSSQATTPPPLRARAGTLRPARPFSERVSVVNEPVVSTMPIRDTPKNPFLAGGPADNGFHGPNGHVAYRRAKQIPGKERGKIAYVFRGQRVTYADPEYDSEEDDSEEDQRARSNEFNPQCKRLSDELQRGHAEEADALGRPMKRSRASYAY</sequence>
<feature type="compositionally biased region" description="Basic and acidic residues" evidence="1">
    <location>
        <begin position="213"/>
        <end position="225"/>
    </location>
</feature>
<dbReference type="HOGENOM" id="CLU_019276_0_0_1"/>
<feature type="compositionally biased region" description="Polar residues" evidence="1">
    <location>
        <begin position="39"/>
        <end position="50"/>
    </location>
</feature>
<reference evidence="3" key="1">
    <citation type="journal article" date="2013" name="Genome Announc.">
        <title>Draft genome sequence of Pseudozyma brasiliensis sp. nov. strain GHG001, a high producer of endo-1,4-xylanase isolated from an insect pest of sugarcane.</title>
        <authorList>
            <person name="Oliveira J.V.D.C."/>
            <person name="dos Santos R.A.C."/>
            <person name="Borges T.A."/>
            <person name="Riano-Pachon D.M."/>
            <person name="Goldman G.H."/>
        </authorList>
    </citation>
    <scope>NUCLEOTIDE SEQUENCE [LARGE SCALE GENOMIC DNA]</scope>
    <source>
        <strain evidence="3">GHG001</strain>
    </source>
</reference>
<proteinExistence type="predicted"/>
<accession>V5ES50</accession>
<dbReference type="EMBL" id="KI545861">
    <property type="protein sequence ID" value="EST07985.1"/>
    <property type="molecule type" value="Genomic_DNA"/>
</dbReference>
<organism evidence="2 3">
    <name type="scientific">Kalmanozyma brasiliensis (strain GHG001)</name>
    <name type="common">Yeast</name>
    <name type="synonym">Pseudozyma brasiliensis</name>
    <dbReference type="NCBI Taxonomy" id="1365824"/>
    <lineage>
        <taxon>Eukaryota</taxon>
        <taxon>Fungi</taxon>
        <taxon>Dikarya</taxon>
        <taxon>Basidiomycota</taxon>
        <taxon>Ustilaginomycotina</taxon>
        <taxon>Ustilaginomycetes</taxon>
        <taxon>Ustilaginales</taxon>
        <taxon>Ustilaginaceae</taxon>
        <taxon>Kalmanozyma</taxon>
    </lineage>
</organism>
<gene>
    <name evidence="2" type="ORF">PSEUBRA_SCAF19g03220</name>
</gene>
<feature type="compositionally biased region" description="Basic residues" evidence="1">
    <location>
        <begin position="373"/>
        <end position="383"/>
    </location>
</feature>
<feature type="region of interest" description="Disordered" evidence="1">
    <location>
        <begin position="1"/>
        <end position="21"/>
    </location>
</feature>
<feature type="compositionally biased region" description="Low complexity" evidence="1">
    <location>
        <begin position="179"/>
        <end position="193"/>
    </location>
</feature>
<feature type="region of interest" description="Disordered" evidence="1">
    <location>
        <begin position="324"/>
        <end position="383"/>
    </location>
</feature>
<feature type="compositionally biased region" description="Acidic residues" evidence="1">
    <location>
        <begin position="328"/>
        <end position="339"/>
    </location>
</feature>
<dbReference type="AlphaFoldDB" id="V5ES50"/>
<evidence type="ECO:0000256" key="1">
    <source>
        <dbReference type="SAM" id="MobiDB-lite"/>
    </source>
</evidence>
<dbReference type="eggNOG" id="ENOG502TDS9">
    <property type="taxonomic scope" value="Eukaryota"/>
</dbReference>